<organism evidence="2 3">
    <name type="scientific">Sorangium cellulosum</name>
    <name type="common">Polyangium cellulosum</name>
    <dbReference type="NCBI Taxonomy" id="56"/>
    <lineage>
        <taxon>Bacteria</taxon>
        <taxon>Pseudomonadati</taxon>
        <taxon>Myxococcota</taxon>
        <taxon>Polyangia</taxon>
        <taxon>Polyangiales</taxon>
        <taxon>Polyangiaceae</taxon>
        <taxon>Sorangium</taxon>
    </lineage>
</organism>
<dbReference type="InterPro" id="IPR049806">
    <property type="entry name" value="MasK-like_C"/>
</dbReference>
<name>A0A150PDT5_SORCE</name>
<evidence type="ECO:0000256" key="1">
    <source>
        <dbReference type="SAM" id="SignalP"/>
    </source>
</evidence>
<accession>A0A150PDT5</accession>
<feature type="chain" id="PRO_5007565818" description="TonB C-terminal domain-containing protein" evidence="1">
    <location>
        <begin position="34"/>
        <end position="244"/>
    </location>
</feature>
<reference evidence="2 3" key="1">
    <citation type="submission" date="2014-02" db="EMBL/GenBank/DDBJ databases">
        <title>The small core and large imbalanced accessory genome model reveals a collaborative survival strategy of Sorangium cellulosum strains in nature.</title>
        <authorList>
            <person name="Han K."/>
            <person name="Peng R."/>
            <person name="Blom J."/>
            <person name="Li Y.-Z."/>
        </authorList>
    </citation>
    <scope>NUCLEOTIDE SEQUENCE [LARGE SCALE GENOMIC DNA]</scope>
    <source>
        <strain evidence="2 3">So0157-25</strain>
    </source>
</reference>
<gene>
    <name evidence="2" type="ORF">BE08_29450</name>
</gene>
<evidence type="ECO:0000313" key="3">
    <source>
        <dbReference type="Proteomes" id="UP000075420"/>
    </source>
</evidence>
<keyword evidence="1" id="KW-0732">Signal</keyword>
<dbReference type="Proteomes" id="UP000075420">
    <property type="component" value="Unassembled WGS sequence"/>
</dbReference>
<proteinExistence type="predicted"/>
<dbReference type="PROSITE" id="PS51257">
    <property type="entry name" value="PROKAR_LIPOPROTEIN"/>
    <property type="match status" value="1"/>
</dbReference>
<comment type="caution">
    <text evidence="2">The sequence shown here is derived from an EMBL/GenBank/DDBJ whole genome shotgun (WGS) entry which is preliminary data.</text>
</comment>
<protein>
    <recommendedName>
        <fullName evidence="4">TonB C-terminal domain-containing protein</fullName>
    </recommendedName>
</protein>
<evidence type="ECO:0000313" key="2">
    <source>
        <dbReference type="EMBL" id="KYF53835.1"/>
    </source>
</evidence>
<dbReference type="NCBIfam" id="NF033768">
    <property type="entry name" value="myxo_SS_tail"/>
    <property type="match status" value="1"/>
</dbReference>
<evidence type="ECO:0008006" key="4">
    <source>
        <dbReference type="Google" id="ProtNLM"/>
    </source>
</evidence>
<dbReference type="AlphaFoldDB" id="A0A150PDT5"/>
<sequence length="244" mass="26206">MKFTRALRGSITLVAVSSLVFVLGCGGAEPAPAAPEMLDAAPVTESRPSMSSRSEIGGMNEEKVQAAFQRASLRLSRCYERGVQRIPYLGGEIRFKVRVTEDGTARWAFVKDSTLGDRDTEACMLKVLKATRWPKPVGGEGLAENSFTFEPSSDERPPVPWTPDQLGTPYKKARPALESCRSQAGASQLKATLYIDTDGRPLSVGVSSADERGEDAAECVAGALREITFPSPGSYASKVSVDID</sequence>
<dbReference type="EMBL" id="JELY01002029">
    <property type="protein sequence ID" value="KYF53835.1"/>
    <property type="molecule type" value="Genomic_DNA"/>
</dbReference>
<feature type="signal peptide" evidence="1">
    <location>
        <begin position="1"/>
        <end position="33"/>
    </location>
</feature>